<comment type="caution">
    <text evidence="2">The sequence shown here is derived from an EMBL/GenBank/DDBJ whole genome shotgun (WGS) entry which is preliminary data.</text>
</comment>
<proteinExistence type="predicted"/>
<name>A0A0L0NVG1_CANAR</name>
<dbReference type="EMBL" id="LGST01000041">
    <property type="protein sequence ID" value="KND97700.1"/>
    <property type="molecule type" value="Genomic_DNA"/>
</dbReference>
<evidence type="ECO:0000256" key="1">
    <source>
        <dbReference type="SAM" id="MobiDB-lite"/>
    </source>
</evidence>
<feature type="compositionally biased region" description="Basic residues" evidence="1">
    <location>
        <begin position="24"/>
        <end position="37"/>
    </location>
</feature>
<evidence type="ECO:0000313" key="2">
    <source>
        <dbReference type="EMBL" id="KND97700.1"/>
    </source>
</evidence>
<organism evidence="2 3">
    <name type="scientific">Candidozyma auris</name>
    <name type="common">Yeast</name>
    <name type="synonym">Candida auris</name>
    <dbReference type="NCBI Taxonomy" id="498019"/>
    <lineage>
        <taxon>Eukaryota</taxon>
        <taxon>Fungi</taxon>
        <taxon>Dikarya</taxon>
        <taxon>Ascomycota</taxon>
        <taxon>Saccharomycotina</taxon>
        <taxon>Pichiomycetes</taxon>
        <taxon>Metschnikowiaceae</taxon>
        <taxon>Candidozyma</taxon>
    </lineage>
</organism>
<feature type="compositionally biased region" description="Basic and acidic residues" evidence="1">
    <location>
        <begin position="10"/>
        <end position="23"/>
    </location>
</feature>
<dbReference type="VEuPathDB" id="FungiDB:QG37_06107"/>
<dbReference type="Proteomes" id="UP000037122">
    <property type="component" value="Unassembled WGS sequence"/>
</dbReference>
<accession>A0A0L0NVG1</accession>
<gene>
    <name evidence="2" type="ORF">QG37_06107</name>
</gene>
<sequence>MHNLLPTHGQKYEIKDQAKEKDGKRKQKKEDKKKKCL</sequence>
<evidence type="ECO:0000313" key="3">
    <source>
        <dbReference type="Proteomes" id="UP000037122"/>
    </source>
</evidence>
<reference evidence="3" key="1">
    <citation type="journal article" date="2015" name="BMC Genomics">
        <title>Draft genome of a commonly misdiagnosed multidrug resistant pathogen Candida auris.</title>
        <authorList>
            <person name="Chatterjee S."/>
            <person name="Alampalli S.V."/>
            <person name="Nageshan R.K."/>
            <person name="Chettiar S.T."/>
            <person name="Joshi S."/>
            <person name="Tatu U.S."/>
        </authorList>
    </citation>
    <scope>NUCLEOTIDE SEQUENCE [LARGE SCALE GENOMIC DNA]</scope>
    <source>
        <strain evidence="3">6684</strain>
    </source>
</reference>
<protein>
    <submittedName>
        <fullName evidence="2">Uncharacterized protein</fullName>
    </submittedName>
</protein>
<dbReference type="AlphaFoldDB" id="A0A0L0NVG1"/>
<feature type="region of interest" description="Disordered" evidence="1">
    <location>
        <begin position="1"/>
        <end position="37"/>
    </location>
</feature>